<dbReference type="InterPro" id="IPR003594">
    <property type="entry name" value="HATPase_dom"/>
</dbReference>
<evidence type="ECO:0000256" key="4">
    <source>
        <dbReference type="ARBA" id="ARBA00012438"/>
    </source>
</evidence>
<evidence type="ECO:0000259" key="18">
    <source>
        <dbReference type="PROSITE" id="PS50109"/>
    </source>
</evidence>
<comment type="subcellular location">
    <subcellularLocation>
        <location evidence="2">Cell membrane</location>
        <topology evidence="2">Multi-pass membrane protein</topology>
    </subcellularLocation>
</comment>
<feature type="domain" description="Response regulatory" evidence="19">
    <location>
        <begin position="283"/>
        <end position="402"/>
    </location>
</feature>
<feature type="domain" description="Histidine kinase" evidence="18">
    <location>
        <begin position="1"/>
        <end position="111"/>
    </location>
</feature>
<dbReference type="CDD" id="cd16922">
    <property type="entry name" value="HATPase_EvgS-ArcB-TorS-like"/>
    <property type="match status" value="1"/>
</dbReference>
<evidence type="ECO:0000259" key="20">
    <source>
        <dbReference type="PROSITE" id="PS50894"/>
    </source>
</evidence>
<comment type="similarity">
    <text evidence="3">In the N-terminal section; belongs to the phytochrome family.</text>
</comment>
<dbReference type="Pfam" id="PF00072">
    <property type="entry name" value="Response_reg"/>
    <property type="match status" value="2"/>
</dbReference>
<keyword evidence="6 16" id="KW-0597">Phosphoprotein</keyword>
<accession>A0A6G8Q1G3</accession>
<evidence type="ECO:0000256" key="2">
    <source>
        <dbReference type="ARBA" id="ARBA00004651"/>
    </source>
</evidence>
<dbReference type="SUPFAM" id="SSF52172">
    <property type="entry name" value="CheY-like"/>
    <property type="match status" value="2"/>
</dbReference>
<dbReference type="Gene3D" id="3.40.50.2300">
    <property type="match status" value="2"/>
</dbReference>
<keyword evidence="8" id="KW-0547">Nucleotide-binding</keyword>
<evidence type="ECO:0000256" key="12">
    <source>
        <dbReference type="ARBA" id="ARBA00023012"/>
    </source>
</evidence>
<keyword evidence="13" id="KW-0472">Membrane</keyword>
<dbReference type="GO" id="GO:0005524">
    <property type="term" value="F:ATP binding"/>
    <property type="evidence" value="ECO:0007669"/>
    <property type="project" value="UniProtKB-KW"/>
</dbReference>
<dbReference type="InterPro" id="IPR005467">
    <property type="entry name" value="His_kinase_dom"/>
</dbReference>
<dbReference type="SMART" id="SM00073">
    <property type="entry name" value="HPT"/>
    <property type="match status" value="1"/>
</dbReference>
<dbReference type="RefSeq" id="WP_166397959.1">
    <property type="nucleotide sequence ID" value="NZ_CP045121.1"/>
</dbReference>
<evidence type="ECO:0000256" key="16">
    <source>
        <dbReference type="PROSITE-ProRule" id="PRU00169"/>
    </source>
</evidence>
<dbReference type="InterPro" id="IPR011006">
    <property type="entry name" value="CheY-like_superfamily"/>
</dbReference>
<dbReference type="CDD" id="cd00088">
    <property type="entry name" value="HPT"/>
    <property type="match status" value="1"/>
</dbReference>
<dbReference type="SUPFAM" id="SSF55874">
    <property type="entry name" value="ATPase domain of HSP90 chaperone/DNA topoisomerase II/histidine kinase"/>
    <property type="match status" value="1"/>
</dbReference>
<evidence type="ECO:0000256" key="10">
    <source>
        <dbReference type="ARBA" id="ARBA00022840"/>
    </source>
</evidence>
<name>A0A6G8Q1G3_9ACTN</name>
<dbReference type="PANTHER" id="PTHR45339:SF1">
    <property type="entry name" value="HYBRID SIGNAL TRANSDUCTION HISTIDINE KINASE J"/>
    <property type="match status" value="1"/>
</dbReference>
<proteinExistence type="inferred from homology"/>
<keyword evidence="10" id="KW-0067">ATP-binding</keyword>
<dbReference type="InterPro" id="IPR008207">
    <property type="entry name" value="Sig_transdc_His_kin_Hpt_dom"/>
</dbReference>
<reference evidence="21 22" key="1">
    <citation type="submission" date="2019-10" db="EMBL/GenBank/DDBJ databases">
        <title>Rubrobacter sp nov SCSIO 52915 isolated from a deep-sea sediment in the South China Sea.</title>
        <authorList>
            <person name="Chen R.W."/>
        </authorList>
    </citation>
    <scope>NUCLEOTIDE SEQUENCE [LARGE SCALE GENOMIC DNA]</scope>
    <source>
        <strain evidence="21 22">SCSIO 52915</strain>
    </source>
</reference>
<dbReference type="PROSITE" id="PS50109">
    <property type="entry name" value="HIS_KIN"/>
    <property type="match status" value="1"/>
</dbReference>
<evidence type="ECO:0000256" key="17">
    <source>
        <dbReference type="SAM" id="MobiDB-lite"/>
    </source>
</evidence>
<dbReference type="PROSITE" id="PS50110">
    <property type="entry name" value="RESPONSE_REGULATORY"/>
    <property type="match status" value="2"/>
</dbReference>
<evidence type="ECO:0000256" key="6">
    <source>
        <dbReference type="ARBA" id="ARBA00022553"/>
    </source>
</evidence>
<dbReference type="Pfam" id="PF02518">
    <property type="entry name" value="HATPase_c"/>
    <property type="match status" value="1"/>
</dbReference>
<dbReference type="InterPro" id="IPR036641">
    <property type="entry name" value="HPT_dom_sf"/>
</dbReference>
<dbReference type="Pfam" id="PF01627">
    <property type="entry name" value="Hpt"/>
    <property type="match status" value="1"/>
</dbReference>
<keyword evidence="7" id="KW-0812">Transmembrane</keyword>
<dbReference type="InterPro" id="IPR001789">
    <property type="entry name" value="Sig_transdc_resp-reg_receiver"/>
</dbReference>
<dbReference type="SMART" id="SM00387">
    <property type="entry name" value="HATPase_c"/>
    <property type="match status" value="1"/>
</dbReference>
<dbReference type="EMBL" id="CP045121">
    <property type="protein sequence ID" value="QIN80288.1"/>
    <property type="molecule type" value="Genomic_DNA"/>
</dbReference>
<evidence type="ECO:0000313" key="21">
    <source>
        <dbReference type="EMBL" id="QIN80288.1"/>
    </source>
</evidence>
<dbReference type="SUPFAM" id="SSF47226">
    <property type="entry name" value="Histidine-containing phosphotransfer domain, HPT domain"/>
    <property type="match status" value="1"/>
</dbReference>
<evidence type="ECO:0000256" key="13">
    <source>
        <dbReference type="ARBA" id="ARBA00023136"/>
    </source>
</evidence>
<dbReference type="FunFam" id="3.30.565.10:FF:000010">
    <property type="entry name" value="Sensor histidine kinase RcsC"/>
    <property type="match status" value="1"/>
</dbReference>
<dbReference type="PANTHER" id="PTHR45339">
    <property type="entry name" value="HYBRID SIGNAL TRANSDUCTION HISTIDINE KINASE J"/>
    <property type="match status" value="1"/>
</dbReference>
<feature type="domain" description="HPt" evidence="20">
    <location>
        <begin position="443"/>
        <end position="536"/>
    </location>
</feature>
<keyword evidence="11" id="KW-1133">Transmembrane helix</keyword>
<feature type="modified residue" description="4-aspartylphosphate" evidence="16">
    <location>
        <position position="332"/>
    </location>
</feature>
<evidence type="ECO:0000256" key="7">
    <source>
        <dbReference type="ARBA" id="ARBA00022692"/>
    </source>
</evidence>
<evidence type="ECO:0000256" key="14">
    <source>
        <dbReference type="ARBA" id="ARBA00074306"/>
    </source>
</evidence>
<dbReference type="Proteomes" id="UP000502706">
    <property type="component" value="Chromosome"/>
</dbReference>
<evidence type="ECO:0000256" key="11">
    <source>
        <dbReference type="ARBA" id="ARBA00022989"/>
    </source>
</evidence>
<keyword evidence="5" id="KW-1003">Cell membrane</keyword>
<evidence type="ECO:0000256" key="8">
    <source>
        <dbReference type="ARBA" id="ARBA00022741"/>
    </source>
</evidence>
<dbReference type="GO" id="GO:0004673">
    <property type="term" value="F:protein histidine kinase activity"/>
    <property type="evidence" value="ECO:0007669"/>
    <property type="project" value="UniProtKB-EC"/>
</dbReference>
<dbReference type="InterPro" id="IPR004358">
    <property type="entry name" value="Sig_transdc_His_kin-like_C"/>
</dbReference>
<dbReference type="InterPro" id="IPR036890">
    <property type="entry name" value="HATPase_C_sf"/>
</dbReference>
<evidence type="ECO:0000313" key="22">
    <source>
        <dbReference type="Proteomes" id="UP000502706"/>
    </source>
</evidence>
<dbReference type="GO" id="GO:0000160">
    <property type="term" value="P:phosphorelay signal transduction system"/>
    <property type="evidence" value="ECO:0007669"/>
    <property type="project" value="UniProtKB-KW"/>
</dbReference>
<dbReference type="Gene3D" id="3.30.565.10">
    <property type="entry name" value="Histidine kinase-like ATPase, C-terminal domain"/>
    <property type="match status" value="1"/>
</dbReference>
<protein>
    <recommendedName>
        <fullName evidence="14">Circadian input-output histidine kinase CikA</fullName>
        <ecNumber evidence="4">2.7.13.3</ecNumber>
    </recommendedName>
</protein>
<organism evidence="21 22">
    <name type="scientific">Rubrobacter marinus</name>
    <dbReference type="NCBI Taxonomy" id="2653852"/>
    <lineage>
        <taxon>Bacteria</taxon>
        <taxon>Bacillati</taxon>
        <taxon>Actinomycetota</taxon>
        <taxon>Rubrobacteria</taxon>
        <taxon>Rubrobacterales</taxon>
        <taxon>Rubrobacteraceae</taxon>
        <taxon>Rubrobacter</taxon>
    </lineage>
</organism>
<feature type="modified residue" description="Phosphohistidine" evidence="15">
    <location>
        <position position="482"/>
    </location>
</feature>
<feature type="region of interest" description="Disordered" evidence="17">
    <location>
        <begin position="406"/>
        <end position="430"/>
    </location>
</feature>
<keyword evidence="9" id="KW-0808">Transferase</keyword>
<comment type="catalytic activity">
    <reaction evidence="1">
        <text>ATP + protein L-histidine = ADP + protein N-phospho-L-histidine.</text>
        <dbReference type="EC" id="2.7.13.3"/>
    </reaction>
</comment>
<evidence type="ECO:0000256" key="3">
    <source>
        <dbReference type="ARBA" id="ARBA00006402"/>
    </source>
</evidence>
<keyword evidence="12" id="KW-0902">Two-component regulatory system</keyword>
<evidence type="ECO:0000256" key="1">
    <source>
        <dbReference type="ARBA" id="ARBA00000085"/>
    </source>
</evidence>
<feature type="modified residue" description="4-aspartylphosphate" evidence="16">
    <location>
        <position position="186"/>
    </location>
</feature>
<evidence type="ECO:0000256" key="9">
    <source>
        <dbReference type="ARBA" id="ARBA00022777"/>
    </source>
</evidence>
<gene>
    <name evidence="21" type="ORF">GBA65_19165</name>
</gene>
<dbReference type="AlphaFoldDB" id="A0A6G8Q1G3"/>
<dbReference type="GO" id="GO:0005886">
    <property type="term" value="C:plasma membrane"/>
    <property type="evidence" value="ECO:0007669"/>
    <property type="project" value="UniProtKB-SubCell"/>
</dbReference>
<evidence type="ECO:0000259" key="19">
    <source>
        <dbReference type="PROSITE" id="PS50110"/>
    </source>
</evidence>
<dbReference type="Gene3D" id="1.20.120.160">
    <property type="entry name" value="HPT domain"/>
    <property type="match status" value="1"/>
</dbReference>
<dbReference type="SMART" id="SM00448">
    <property type="entry name" value="REC"/>
    <property type="match status" value="2"/>
</dbReference>
<dbReference type="CDD" id="cd17546">
    <property type="entry name" value="REC_hyHK_CKI1_RcsC-like"/>
    <property type="match status" value="2"/>
</dbReference>
<dbReference type="PROSITE" id="PS50894">
    <property type="entry name" value="HPT"/>
    <property type="match status" value="1"/>
</dbReference>
<sequence length="546" mass="58958">MLTNLLGNAIKFTERGEVVLRASLVGGANGDGRATVRFDVSDTGIGLTDEQREKLFRSFSQADTSTTRKYGGTGLGLAICKQLVGLMGGEIWVESAPGEGSTFSFTVPLKRQPESETARTATAPRADLRGLRVLVVDDNETNRRVLERQLVSWGARGKSVESGAEALEEMRRAADGGEPYKLAIIDMQMPGMDGLELARLAKGDPELSATPLVMLTSMGQRGDGDKARAVGISAYLTKPVRQSELRDCLTAVVGLGRAVEPHDSPSFITRYSLKEEKSVPEGRILLVEDNPVNQRVAAAMLERLGYRVDLADNGREALDAISRFPYPAVLMDVQMPEMDGLEATRELRRREEAAGARRTPVIAMTANALEGDRETCLRAGMDDYVAKPVKPAELDEVLQRWIAGEAATDDRPDAATGPAPDPPKGSVDRSVLGSLRDLQEEGEPDILVELIDLYLDDALARLEGIREAAAKGDAHSLERNAHTLKGSSQNMGATRMAALCAELQEAGRADDLSRAPELMDLLSAEFELVKAELDEERAAPHPDSSG</sequence>
<dbReference type="KEGG" id="rmar:GBA65_19165"/>
<evidence type="ECO:0000256" key="5">
    <source>
        <dbReference type="ARBA" id="ARBA00022475"/>
    </source>
</evidence>
<evidence type="ECO:0000256" key="15">
    <source>
        <dbReference type="PROSITE-ProRule" id="PRU00110"/>
    </source>
</evidence>
<feature type="domain" description="Response regulatory" evidence="19">
    <location>
        <begin position="132"/>
        <end position="253"/>
    </location>
</feature>
<dbReference type="PRINTS" id="PR00344">
    <property type="entry name" value="BCTRLSENSOR"/>
</dbReference>
<keyword evidence="22" id="KW-1185">Reference proteome</keyword>
<dbReference type="EC" id="2.7.13.3" evidence="4"/>
<keyword evidence="9" id="KW-0418">Kinase</keyword>